<evidence type="ECO:0000259" key="3">
    <source>
        <dbReference type="PROSITE" id="PS51473"/>
    </source>
</evidence>
<keyword evidence="1" id="KW-0472">Membrane</keyword>
<keyword evidence="2" id="KW-0732">Signal</keyword>
<comment type="caution">
    <text evidence="4">The sequence shown here is derived from an EMBL/GenBank/DDBJ whole genome shotgun (WGS) entry which is preliminary data.</text>
</comment>
<name>A0A8J5X4A7_ZIZPA</name>
<dbReference type="PANTHER" id="PTHR32099">
    <property type="entry name" value="CYSTEINE-RICH REPEAT SECRETORY PROTEIN"/>
    <property type="match status" value="1"/>
</dbReference>
<dbReference type="FunFam" id="3.30.430.20:FF:000016">
    <property type="entry name" value="Cysteine-rich receptor-like protein kinase 10"/>
    <property type="match status" value="1"/>
</dbReference>
<keyword evidence="5" id="KW-1185">Reference proteome</keyword>
<protein>
    <recommendedName>
        <fullName evidence="3">Gnk2-homologous domain-containing protein</fullName>
    </recommendedName>
</protein>
<feature type="domain" description="Gnk2-homologous" evidence="3">
    <location>
        <begin position="19"/>
        <end position="130"/>
    </location>
</feature>
<dbReference type="CDD" id="cd23509">
    <property type="entry name" value="Gnk2-like"/>
    <property type="match status" value="2"/>
</dbReference>
<dbReference type="EMBL" id="JAAALK010000079">
    <property type="protein sequence ID" value="KAG8099783.1"/>
    <property type="molecule type" value="Genomic_DNA"/>
</dbReference>
<feature type="domain" description="Gnk2-homologous" evidence="3">
    <location>
        <begin position="139"/>
        <end position="248"/>
    </location>
</feature>
<evidence type="ECO:0000313" key="5">
    <source>
        <dbReference type="Proteomes" id="UP000729402"/>
    </source>
</evidence>
<proteinExistence type="predicted"/>
<keyword evidence="1" id="KW-1133">Transmembrane helix</keyword>
<dbReference type="OrthoDB" id="4062651at2759"/>
<evidence type="ECO:0000256" key="1">
    <source>
        <dbReference type="SAM" id="Phobius"/>
    </source>
</evidence>
<keyword evidence="1" id="KW-0812">Transmembrane</keyword>
<dbReference type="PANTHER" id="PTHR32099:SF20">
    <property type="entry name" value="OS07G0534500 PROTEIN"/>
    <property type="match status" value="1"/>
</dbReference>
<reference evidence="4" key="1">
    <citation type="journal article" date="2021" name="bioRxiv">
        <title>Whole Genome Assembly and Annotation of Northern Wild Rice, Zizania palustris L., Supports a Whole Genome Duplication in the Zizania Genus.</title>
        <authorList>
            <person name="Haas M."/>
            <person name="Kono T."/>
            <person name="Macchietto M."/>
            <person name="Millas R."/>
            <person name="McGilp L."/>
            <person name="Shao M."/>
            <person name="Duquette J."/>
            <person name="Hirsch C.N."/>
            <person name="Kimball J."/>
        </authorList>
    </citation>
    <scope>NUCLEOTIDE SEQUENCE</scope>
    <source>
        <tissue evidence="4">Fresh leaf tissue</tissue>
    </source>
</reference>
<feature type="transmembrane region" description="Helical" evidence="1">
    <location>
        <begin position="260"/>
        <end position="284"/>
    </location>
</feature>
<dbReference type="Proteomes" id="UP000729402">
    <property type="component" value="Unassembled WGS sequence"/>
</dbReference>
<dbReference type="InterPro" id="IPR002902">
    <property type="entry name" value="GNK2"/>
</dbReference>
<accession>A0A8J5X4A7</accession>
<dbReference type="AlphaFoldDB" id="A0A8J5X4A7"/>
<dbReference type="Pfam" id="PF01657">
    <property type="entry name" value="Stress-antifung"/>
    <property type="match status" value="2"/>
</dbReference>
<evidence type="ECO:0000256" key="2">
    <source>
        <dbReference type="SAM" id="SignalP"/>
    </source>
</evidence>
<dbReference type="PROSITE" id="PS51473">
    <property type="entry name" value="GNK2"/>
    <property type="match status" value="2"/>
</dbReference>
<sequence>MMLPGLLILLLSSSPSPATGDRWFCSNANATYTPNSTYMSNMDSLAGSLIAGATKLHSATGTTGTGSDRVYGAVLCRGDSTGADCGRRLRDAFGGFFHHDDGAGAAGCAHRKDVALYNELYHLRFSDQDFLSTFSNSREWVDATTPNLVPAADDEQFEEVVGELLRALADAAARQPERYAADRGTWPSRKGHRTVYGLVQCTRDMPSERCRACLHGVMAERREQIGDGKTGGAIHGVRCSLRYETDTQFFTVTGQRKGHAILIIGTVYPLSIICTRLFFCLLSIRRKRKKGKLNSMEQPTNMDEIMRLWRMEDAGSEFSLYDFSQIAVATNNFSASNILGEGGFGPVYKAWGMWKDGRWYEFMDQSFGDEYEPGEMTKCLVVALMCVQEKAMERPTMSDVVAMLGSDDITLPEPRQPAYSHIRVDVSVDANVTCSRNDITITATDGR</sequence>
<gene>
    <name evidence="4" type="ORF">GUJ93_ZPchr0013g33868</name>
</gene>
<evidence type="ECO:0000313" key="4">
    <source>
        <dbReference type="EMBL" id="KAG8099783.1"/>
    </source>
</evidence>
<feature type="chain" id="PRO_5035180367" description="Gnk2-homologous domain-containing protein" evidence="2">
    <location>
        <begin position="21"/>
        <end position="447"/>
    </location>
</feature>
<organism evidence="4 5">
    <name type="scientific">Zizania palustris</name>
    <name type="common">Northern wild rice</name>
    <dbReference type="NCBI Taxonomy" id="103762"/>
    <lineage>
        <taxon>Eukaryota</taxon>
        <taxon>Viridiplantae</taxon>
        <taxon>Streptophyta</taxon>
        <taxon>Embryophyta</taxon>
        <taxon>Tracheophyta</taxon>
        <taxon>Spermatophyta</taxon>
        <taxon>Magnoliopsida</taxon>
        <taxon>Liliopsida</taxon>
        <taxon>Poales</taxon>
        <taxon>Poaceae</taxon>
        <taxon>BOP clade</taxon>
        <taxon>Oryzoideae</taxon>
        <taxon>Oryzeae</taxon>
        <taxon>Zizaniinae</taxon>
        <taxon>Zizania</taxon>
    </lineage>
</organism>
<reference evidence="4" key="2">
    <citation type="submission" date="2021-02" db="EMBL/GenBank/DDBJ databases">
        <authorList>
            <person name="Kimball J.A."/>
            <person name="Haas M.W."/>
            <person name="Macchietto M."/>
            <person name="Kono T."/>
            <person name="Duquette J."/>
            <person name="Shao M."/>
        </authorList>
    </citation>
    <scope>NUCLEOTIDE SEQUENCE</scope>
    <source>
        <tissue evidence="4">Fresh leaf tissue</tissue>
    </source>
</reference>
<feature type="signal peptide" evidence="2">
    <location>
        <begin position="1"/>
        <end position="20"/>
    </location>
</feature>